<reference evidence="1 2" key="1">
    <citation type="submission" date="2023-07" db="EMBL/GenBank/DDBJ databases">
        <authorList>
            <person name="Peeters C."/>
        </authorList>
    </citation>
    <scope>NUCLEOTIDE SEQUENCE [LARGE SCALE GENOMIC DNA]</scope>
    <source>
        <strain evidence="1 2">LMG 18091</strain>
    </source>
</reference>
<comment type="caution">
    <text evidence="1">The sequence shown here is derived from an EMBL/GenBank/DDBJ whole genome shotgun (WGS) entry which is preliminary data.</text>
</comment>
<dbReference type="AlphaFoldDB" id="A0AAD2B790"/>
<gene>
    <name evidence="1" type="ORF">LMG18091_03705</name>
</gene>
<sequence length="208" mass="23564">MKGRTKAVHPSPGRLYFSRVCPPWGGHRRGACQIANRLFHGVSLHSCTERKKVCLSFYRRDMSDRIKHIRMWLNWRTHRRVPSSTFPQAQRCDRKLARASAEKACNCSQMRSPGSSSHRISRCRGVHRQMARHRLPCGLLGIPFLAGMQRGDLHQFTPIEANQSRIDHVSGRHDDLLGQVFERKTADLREIGGCGEGLSLSPGSLCMP</sequence>
<protein>
    <submittedName>
        <fullName evidence="1">Uncharacterized protein</fullName>
    </submittedName>
</protein>
<evidence type="ECO:0000313" key="1">
    <source>
        <dbReference type="EMBL" id="CAJ0702524.1"/>
    </source>
</evidence>
<accession>A0AAD2B790</accession>
<dbReference type="EMBL" id="CATWAF010000005">
    <property type="protein sequence ID" value="CAJ0702524.1"/>
    <property type="molecule type" value="Genomic_DNA"/>
</dbReference>
<name>A0AAD2B790_9RALS</name>
<organism evidence="1 2">
    <name type="scientific">Ralstonia wenshanensis</name>
    <dbReference type="NCBI Taxonomy" id="2842456"/>
    <lineage>
        <taxon>Bacteria</taxon>
        <taxon>Pseudomonadati</taxon>
        <taxon>Pseudomonadota</taxon>
        <taxon>Betaproteobacteria</taxon>
        <taxon>Burkholderiales</taxon>
        <taxon>Burkholderiaceae</taxon>
        <taxon>Ralstonia</taxon>
    </lineage>
</organism>
<keyword evidence="2" id="KW-1185">Reference proteome</keyword>
<proteinExistence type="predicted"/>
<dbReference type="Proteomes" id="UP001189915">
    <property type="component" value="Unassembled WGS sequence"/>
</dbReference>
<evidence type="ECO:0000313" key="2">
    <source>
        <dbReference type="Proteomes" id="UP001189915"/>
    </source>
</evidence>